<dbReference type="Gene3D" id="3.40.30.10">
    <property type="entry name" value="Glutaredoxin"/>
    <property type="match status" value="1"/>
</dbReference>
<comment type="caution">
    <text evidence="2">The sequence shown here is derived from an EMBL/GenBank/DDBJ whole genome shotgun (WGS) entry which is preliminary data.</text>
</comment>
<protein>
    <recommendedName>
        <fullName evidence="4">Thioredoxin-like protein</fullName>
    </recommendedName>
</protein>
<accession>A0ABR1PDW9</accession>
<gene>
    <name evidence="2" type="ORF">SLS63_004445</name>
</gene>
<evidence type="ECO:0000313" key="2">
    <source>
        <dbReference type="EMBL" id="KAK7734160.1"/>
    </source>
</evidence>
<sequence length="205" mass="22511">MGATDEKQAAHRELPDPKTLSEAGEVLIKDKDGNDIPFKSFYTDKPGDERQLIVFVRHFHCGSCIAYVEALMQDLPPEKLSKANITLTVIGCGEPICIEGYAKVTGSTFPIYADPSVRTYKILGMVSTLRPGDTTPSYLKRSTLGNALFSMWTGLSSGHVLSGGPTSQNGGEWLFQGGELKYCHRMRNPTDHTETEELKKIIGVE</sequence>
<organism evidence="2 3">
    <name type="scientific">Diaporthe eres</name>
    <name type="common">Phomopsis oblonga</name>
    <dbReference type="NCBI Taxonomy" id="83184"/>
    <lineage>
        <taxon>Eukaryota</taxon>
        <taxon>Fungi</taxon>
        <taxon>Dikarya</taxon>
        <taxon>Ascomycota</taxon>
        <taxon>Pezizomycotina</taxon>
        <taxon>Sordariomycetes</taxon>
        <taxon>Sordariomycetidae</taxon>
        <taxon>Diaporthales</taxon>
        <taxon>Diaporthaceae</taxon>
        <taxon>Diaporthe</taxon>
        <taxon>Diaporthe eres species complex</taxon>
    </lineage>
</organism>
<evidence type="ECO:0008006" key="4">
    <source>
        <dbReference type="Google" id="ProtNLM"/>
    </source>
</evidence>
<dbReference type="PANTHER" id="PTHR28630">
    <property type="match status" value="1"/>
</dbReference>
<name>A0ABR1PDW9_DIAER</name>
<reference evidence="2 3" key="1">
    <citation type="submission" date="2024-02" db="EMBL/GenBank/DDBJ databases">
        <title>De novo assembly and annotation of 12 fungi associated with fruit tree decline syndrome in Ontario, Canada.</title>
        <authorList>
            <person name="Sulman M."/>
            <person name="Ellouze W."/>
            <person name="Ilyukhin E."/>
        </authorList>
    </citation>
    <scope>NUCLEOTIDE SEQUENCE [LARGE SCALE GENOMIC DNA]</scope>
    <source>
        <strain evidence="2 3">M169</strain>
    </source>
</reference>
<keyword evidence="3" id="KW-1185">Reference proteome</keyword>
<dbReference type="InterPro" id="IPR036249">
    <property type="entry name" value="Thioredoxin-like_sf"/>
</dbReference>
<dbReference type="SUPFAM" id="SSF52833">
    <property type="entry name" value="Thioredoxin-like"/>
    <property type="match status" value="1"/>
</dbReference>
<evidence type="ECO:0000313" key="3">
    <source>
        <dbReference type="Proteomes" id="UP001430848"/>
    </source>
</evidence>
<feature type="compositionally biased region" description="Basic and acidic residues" evidence="1">
    <location>
        <begin position="1"/>
        <end position="16"/>
    </location>
</feature>
<dbReference type="Pfam" id="PF13911">
    <property type="entry name" value="AhpC-TSA_2"/>
    <property type="match status" value="1"/>
</dbReference>
<dbReference type="Proteomes" id="UP001430848">
    <property type="component" value="Unassembled WGS sequence"/>
</dbReference>
<dbReference type="InterPro" id="IPR032801">
    <property type="entry name" value="PXL2A/B/C"/>
</dbReference>
<dbReference type="CDD" id="cd02970">
    <property type="entry name" value="PRX_like2"/>
    <property type="match status" value="1"/>
</dbReference>
<proteinExistence type="predicted"/>
<dbReference type="EMBL" id="JAKNSF020000016">
    <property type="protein sequence ID" value="KAK7734160.1"/>
    <property type="molecule type" value="Genomic_DNA"/>
</dbReference>
<evidence type="ECO:0000256" key="1">
    <source>
        <dbReference type="SAM" id="MobiDB-lite"/>
    </source>
</evidence>
<feature type="region of interest" description="Disordered" evidence="1">
    <location>
        <begin position="1"/>
        <end position="22"/>
    </location>
</feature>
<dbReference type="PANTHER" id="PTHR28630:SF3">
    <property type="entry name" value="PEROXIREDOXIN-LIKE 2C"/>
    <property type="match status" value="1"/>
</dbReference>